<accession>A0ABV3UBS6</accession>
<feature type="signal peptide" evidence="8">
    <location>
        <begin position="1"/>
        <end position="33"/>
    </location>
</feature>
<keyword evidence="3 7" id="KW-1134">Transmembrane beta strand</keyword>
<reference evidence="10 11" key="1">
    <citation type="journal article" date="2011" name="Int. J. Syst. Evol. Microbiol.">
        <title>Zhongshania antarctica gen. nov., sp. nov. and Zhongshania guokunii sp. nov., gammaproteobacteria respectively isolated from coastal attached (fast) ice and surface seawater of the Antarctic.</title>
        <authorList>
            <person name="Li H.J."/>
            <person name="Zhang X.Y."/>
            <person name="Chen C.X."/>
            <person name="Zhang Y.J."/>
            <person name="Gao Z.M."/>
            <person name="Yu Y."/>
            <person name="Chen X.L."/>
            <person name="Chen B."/>
            <person name="Zhang Y.Z."/>
        </authorList>
    </citation>
    <scope>NUCLEOTIDE SEQUENCE [LARGE SCALE GENOMIC DNA]</scope>
    <source>
        <strain evidence="10 11">ZS6-22T</strain>
    </source>
</reference>
<comment type="caution">
    <text evidence="10">The sequence shown here is derived from an EMBL/GenBank/DDBJ whole genome shotgun (WGS) entry which is preliminary data.</text>
</comment>
<evidence type="ECO:0000256" key="3">
    <source>
        <dbReference type="ARBA" id="ARBA00022452"/>
    </source>
</evidence>
<dbReference type="InterPro" id="IPR036942">
    <property type="entry name" value="Beta-barrel_TonB_sf"/>
</dbReference>
<keyword evidence="11" id="KW-1185">Reference proteome</keyword>
<evidence type="ECO:0000259" key="9">
    <source>
        <dbReference type="Pfam" id="PF07715"/>
    </source>
</evidence>
<dbReference type="PANTHER" id="PTHR30069:SF27">
    <property type="entry name" value="BLL4766 PROTEIN"/>
    <property type="match status" value="1"/>
</dbReference>
<evidence type="ECO:0000313" key="11">
    <source>
        <dbReference type="Proteomes" id="UP001557485"/>
    </source>
</evidence>
<keyword evidence="4 7" id="KW-0812">Transmembrane</keyword>
<evidence type="ECO:0000313" key="10">
    <source>
        <dbReference type="EMBL" id="MEX1670904.1"/>
    </source>
</evidence>
<keyword evidence="5 7" id="KW-0472">Membrane</keyword>
<dbReference type="InterPro" id="IPR039426">
    <property type="entry name" value="TonB-dep_rcpt-like"/>
</dbReference>
<dbReference type="Gene3D" id="2.40.170.20">
    <property type="entry name" value="TonB-dependent receptor, beta-barrel domain"/>
    <property type="match status" value="1"/>
</dbReference>
<protein>
    <submittedName>
        <fullName evidence="10">TonB-dependent receptor plug domain-containing protein</fullName>
    </submittedName>
</protein>
<keyword evidence="10" id="KW-0675">Receptor</keyword>
<dbReference type="Pfam" id="PF07715">
    <property type="entry name" value="Plug"/>
    <property type="match status" value="1"/>
</dbReference>
<organism evidence="10 11">
    <name type="scientific">Zhongshania guokunii</name>
    <dbReference type="NCBI Taxonomy" id="641783"/>
    <lineage>
        <taxon>Bacteria</taxon>
        <taxon>Pseudomonadati</taxon>
        <taxon>Pseudomonadota</taxon>
        <taxon>Gammaproteobacteria</taxon>
        <taxon>Cellvibrionales</taxon>
        <taxon>Spongiibacteraceae</taxon>
        <taxon>Zhongshania</taxon>
    </lineage>
</organism>
<dbReference type="InterPro" id="IPR012910">
    <property type="entry name" value="Plug_dom"/>
</dbReference>
<dbReference type="Proteomes" id="UP001557485">
    <property type="component" value="Unassembled WGS sequence"/>
</dbReference>
<comment type="similarity">
    <text evidence="7">Belongs to the TonB-dependent receptor family.</text>
</comment>
<name>A0ABV3UBS6_9GAMM</name>
<comment type="subcellular location">
    <subcellularLocation>
        <location evidence="1 7">Cell outer membrane</location>
        <topology evidence="1 7">Multi-pass membrane protein</topology>
    </subcellularLocation>
</comment>
<evidence type="ECO:0000256" key="8">
    <source>
        <dbReference type="SAM" id="SignalP"/>
    </source>
</evidence>
<dbReference type="RefSeq" id="WP_368383175.1">
    <property type="nucleotide sequence ID" value="NZ_JBFRYA010000024.1"/>
</dbReference>
<gene>
    <name evidence="10" type="ORF">AB4876_18485</name>
</gene>
<feature type="domain" description="TonB-dependent receptor plug" evidence="9">
    <location>
        <begin position="63"/>
        <end position="172"/>
    </location>
</feature>
<dbReference type="SUPFAM" id="SSF56935">
    <property type="entry name" value="Porins"/>
    <property type="match status" value="1"/>
</dbReference>
<evidence type="ECO:0000256" key="2">
    <source>
        <dbReference type="ARBA" id="ARBA00022448"/>
    </source>
</evidence>
<dbReference type="PROSITE" id="PS52016">
    <property type="entry name" value="TONB_DEPENDENT_REC_3"/>
    <property type="match status" value="1"/>
</dbReference>
<evidence type="ECO:0000256" key="6">
    <source>
        <dbReference type="ARBA" id="ARBA00023237"/>
    </source>
</evidence>
<evidence type="ECO:0000256" key="4">
    <source>
        <dbReference type="ARBA" id="ARBA00022692"/>
    </source>
</evidence>
<feature type="chain" id="PRO_5047104963" evidence="8">
    <location>
        <begin position="34"/>
        <end position="279"/>
    </location>
</feature>
<evidence type="ECO:0000256" key="5">
    <source>
        <dbReference type="ARBA" id="ARBA00023136"/>
    </source>
</evidence>
<proteinExistence type="inferred from homology"/>
<dbReference type="EMBL" id="JBFRYA010000024">
    <property type="protein sequence ID" value="MEX1670904.1"/>
    <property type="molecule type" value="Genomic_DNA"/>
</dbReference>
<keyword evidence="6 7" id="KW-0998">Cell outer membrane</keyword>
<dbReference type="PANTHER" id="PTHR30069">
    <property type="entry name" value="TONB-DEPENDENT OUTER MEMBRANE RECEPTOR"/>
    <property type="match status" value="1"/>
</dbReference>
<keyword evidence="8" id="KW-0732">Signal</keyword>
<evidence type="ECO:0000256" key="1">
    <source>
        <dbReference type="ARBA" id="ARBA00004571"/>
    </source>
</evidence>
<sequence length="279" mass="29900">MPKQTSPLLSSILLRTVAVTVAITAINSQVAAAATLPDDLVGLSLDALMDISVTTVSKKAEPLSEAAAAVYVLTAEDIRQSGARNIPDALRLVSGVQVSQVDAHTWAVSARGFNSTVSDKLEVLMDGRSLYTPLFSGVFWDAQNTLLEDIDRIEVVRGPGGALWGANAVNGVINIITKPAAETQGGYVEVGGGTERRFVGMRAGGKLGTTGHFRAYAMGYDRNNQALAENADPALRSSLGNRDQARDSADMAKIGFRSDILRLKRKIWKISTNTRFYLY</sequence>
<keyword evidence="2 7" id="KW-0813">Transport</keyword>
<evidence type="ECO:0000256" key="7">
    <source>
        <dbReference type="PROSITE-ProRule" id="PRU01360"/>
    </source>
</evidence>